<name>A0A193G1B0_9BORD</name>
<proteinExistence type="predicted"/>
<evidence type="ECO:0000313" key="2">
    <source>
        <dbReference type="Proteomes" id="UP000092213"/>
    </source>
</evidence>
<dbReference type="EMBL" id="CP016171">
    <property type="protein sequence ID" value="ANN73236.1"/>
    <property type="molecule type" value="Genomic_DNA"/>
</dbReference>
<protein>
    <submittedName>
        <fullName evidence="1">Plasmid stability protein StbB</fullName>
    </submittedName>
</protein>
<dbReference type="STRING" id="463025.BAU08_19485"/>
<sequence length="235" mass="25795">MKVAVLNYSGSVGKTVIASHLLAPRITEAQIIAVESTNESAADLGLTVEQLRGEQFGRLFRKLLMASAAIVDVGASNIEDFLAELVKYDQAHQEIDYYVLPVVSTGKAQRETIKTIQALAAIGVPADRVRLVFNRVDADVIDEFAAMFGYARQAGGCVANPEVAVFENEVFDLLANRRTTIKEVLADGNDYRQQLREADRSDTALISRLSDLHALQSLARPVDRQLDRAFDALFV</sequence>
<dbReference type="NCBIfam" id="NF041292">
    <property type="entry name" value="StbB"/>
    <property type="match status" value="1"/>
</dbReference>
<organism evidence="1 2">
    <name type="scientific">Bordetella bronchialis</name>
    <dbReference type="NCBI Taxonomy" id="463025"/>
    <lineage>
        <taxon>Bacteria</taxon>
        <taxon>Pseudomonadati</taxon>
        <taxon>Pseudomonadota</taxon>
        <taxon>Betaproteobacteria</taxon>
        <taxon>Burkholderiales</taxon>
        <taxon>Alcaligenaceae</taxon>
        <taxon>Bordetella</taxon>
    </lineage>
</organism>
<dbReference type="InterPro" id="IPR047985">
    <property type="entry name" value="StbB-like"/>
</dbReference>
<dbReference type="Proteomes" id="UP000092213">
    <property type="component" value="Chromosome"/>
</dbReference>
<dbReference type="InterPro" id="IPR027417">
    <property type="entry name" value="P-loop_NTPase"/>
</dbReference>
<accession>A0A193G1B0</accession>
<gene>
    <name evidence="1" type="ORF">BAU08_19485</name>
</gene>
<dbReference type="SUPFAM" id="SSF52540">
    <property type="entry name" value="P-loop containing nucleoside triphosphate hydrolases"/>
    <property type="match status" value="1"/>
</dbReference>
<dbReference type="AlphaFoldDB" id="A0A193G1B0"/>
<dbReference type="RefSeq" id="WP_066671133.1">
    <property type="nucleotide sequence ID" value="NZ_CP016171.1"/>
</dbReference>
<reference evidence="1 2" key="1">
    <citation type="submission" date="2016-06" db="EMBL/GenBank/DDBJ databases">
        <title>Complete genome sequences of Bordetella bronchialis and Bordetella flabilis.</title>
        <authorList>
            <person name="LiPuma J.J."/>
            <person name="Spilker T."/>
        </authorList>
    </citation>
    <scope>NUCLEOTIDE SEQUENCE [LARGE SCALE GENOMIC DNA]</scope>
    <source>
        <strain evidence="1 2">AU17976</strain>
    </source>
</reference>
<evidence type="ECO:0000313" key="1">
    <source>
        <dbReference type="EMBL" id="ANN73236.1"/>
    </source>
</evidence>